<sequence length="391" mass="44093">MISIGSKPDLVKHVVSFRRFTYMILNSDITELERTLTFKIDACLDIAGSALTQNLLTSGVITLGHLVDLAGPELNNADGVAARLRQRSTQTVAQLFQKWNSALSTEEKGMLMEYCEGFERPDEEDPFPELTLSPDLEGSTDHILEWLIHLGALSSGWLTPAYRPNRSIEVTIAHLHQTALSQLDSKNGNYVKMLFVDYSSVFNTIIPSILTTKLEILGISPSLSTNMIKFADDTAVVSLISNNGKMTYLEEIKNLETWCQGSNLLLNVSRTKELIVDFSTEQKRNYQPLIINGTPVERVDSFQYLGVHITQDVSWSCHVNTLVKKAQQCLYHLRRLKDFKLPPKVLKTFYTCTIESILMGSITAWFGNSTKQDRRADLETIFCKQCWTKAK</sequence>
<name>A0AAE0R6X2_9TELE</name>
<evidence type="ECO:0000259" key="1">
    <source>
        <dbReference type="Pfam" id="PF09004"/>
    </source>
</evidence>
<dbReference type="GO" id="GO:0016706">
    <property type="term" value="F:2-oxoglutarate-dependent dioxygenase activity"/>
    <property type="evidence" value="ECO:0007669"/>
    <property type="project" value="InterPro"/>
</dbReference>
<dbReference type="PANTHER" id="PTHR47510:SF3">
    <property type="entry name" value="ENDO_EXONUCLEASE_PHOSPHATASE DOMAIN-CONTAINING PROTEIN"/>
    <property type="match status" value="1"/>
</dbReference>
<reference evidence="2" key="1">
    <citation type="submission" date="2023-06" db="EMBL/GenBank/DDBJ databases">
        <title>Male Hemibagrus guttatus genome.</title>
        <authorList>
            <person name="Bian C."/>
        </authorList>
    </citation>
    <scope>NUCLEOTIDE SEQUENCE</scope>
    <source>
        <strain evidence="2">Male_cb2023</strain>
        <tissue evidence="2">Muscle</tissue>
    </source>
</reference>
<dbReference type="GO" id="GO:0008168">
    <property type="term" value="F:methyltransferase activity"/>
    <property type="evidence" value="ECO:0007669"/>
    <property type="project" value="InterPro"/>
</dbReference>
<feature type="domain" description="Alkylated DNA repair protein AlkB homologue 8 N-terminal" evidence="1">
    <location>
        <begin position="315"/>
        <end position="356"/>
    </location>
</feature>
<gene>
    <name evidence="2" type="ORF">QTP70_007737</name>
</gene>
<dbReference type="Proteomes" id="UP001274896">
    <property type="component" value="Unassembled WGS sequence"/>
</dbReference>
<organism evidence="2 3">
    <name type="scientific">Hemibagrus guttatus</name>
    <dbReference type="NCBI Taxonomy" id="175788"/>
    <lineage>
        <taxon>Eukaryota</taxon>
        <taxon>Metazoa</taxon>
        <taxon>Chordata</taxon>
        <taxon>Craniata</taxon>
        <taxon>Vertebrata</taxon>
        <taxon>Euteleostomi</taxon>
        <taxon>Actinopterygii</taxon>
        <taxon>Neopterygii</taxon>
        <taxon>Teleostei</taxon>
        <taxon>Ostariophysi</taxon>
        <taxon>Siluriformes</taxon>
        <taxon>Bagridae</taxon>
        <taxon>Hemibagrus</taxon>
    </lineage>
</organism>
<dbReference type="InterPro" id="IPR015095">
    <property type="entry name" value="AlkB_hom8_N"/>
</dbReference>
<dbReference type="AlphaFoldDB" id="A0AAE0R6X2"/>
<comment type="caution">
    <text evidence="2">The sequence shown here is derived from an EMBL/GenBank/DDBJ whole genome shotgun (WGS) entry which is preliminary data.</text>
</comment>
<evidence type="ECO:0000313" key="2">
    <source>
        <dbReference type="EMBL" id="KAK3545487.1"/>
    </source>
</evidence>
<protein>
    <recommendedName>
        <fullName evidence="1">Alkylated DNA repair protein AlkB homologue 8 N-terminal domain-containing protein</fullName>
    </recommendedName>
</protein>
<proteinExistence type="predicted"/>
<keyword evidence="3" id="KW-1185">Reference proteome</keyword>
<accession>A0AAE0R6X2</accession>
<dbReference type="PANTHER" id="PTHR47510">
    <property type="entry name" value="REVERSE TRANSCRIPTASE DOMAIN-CONTAINING PROTEIN"/>
    <property type="match status" value="1"/>
</dbReference>
<dbReference type="EMBL" id="JAUCMX010000005">
    <property type="protein sequence ID" value="KAK3545487.1"/>
    <property type="molecule type" value="Genomic_DNA"/>
</dbReference>
<evidence type="ECO:0000313" key="3">
    <source>
        <dbReference type="Proteomes" id="UP001274896"/>
    </source>
</evidence>
<dbReference type="Pfam" id="PF09004">
    <property type="entry name" value="ALKBH8_N"/>
    <property type="match status" value="1"/>
</dbReference>